<dbReference type="AlphaFoldDB" id="A0A1R3G012"/>
<dbReference type="OrthoDB" id="5788137at2759"/>
<sequence>MANGGLAEVKRKHVQYSKFLGVGSQASISSHTMLSSRAAMVLVYAPSLINDVASFIVFPGEGFRFLLFKSAITIHYGKRVFEDSARASPRPGVCNLLMVKGFIGIAITIVGLSKRKSVFGRVE</sequence>
<comment type="caution">
    <text evidence="1">The sequence shown here is derived from an EMBL/GenBank/DDBJ whole genome shotgun (WGS) entry which is preliminary data.</text>
</comment>
<reference evidence="1 2" key="1">
    <citation type="submission" date="2013-09" db="EMBL/GenBank/DDBJ databases">
        <title>Corchorus capsularis genome sequencing.</title>
        <authorList>
            <person name="Alam M."/>
            <person name="Haque M.S."/>
            <person name="Islam M.S."/>
            <person name="Emdad E.M."/>
            <person name="Islam M.M."/>
            <person name="Ahmed B."/>
            <person name="Halim A."/>
            <person name="Hossen Q.M.M."/>
            <person name="Hossain M.Z."/>
            <person name="Ahmed R."/>
            <person name="Khan M.M."/>
            <person name="Islam R."/>
            <person name="Rashid M.M."/>
            <person name="Khan S.A."/>
            <person name="Rahman M.S."/>
            <person name="Alam M."/>
        </authorList>
    </citation>
    <scope>NUCLEOTIDE SEQUENCE [LARGE SCALE GENOMIC DNA]</scope>
    <source>
        <strain evidence="2">cv. CVL-1</strain>
        <tissue evidence="1">Whole seedling</tissue>
    </source>
</reference>
<evidence type="ECO:0000313" key="2">
    <source>
        <dbReference type="Proteomes" id="UP000188268"/>
    </source>
</evidence>
<organism evidence="1 2">
    <name type="scientific">Corchorus capsularis</name>
    <name type="common">Jute</name>
    <dbReference type="NCBI Taxonomy" id="210143"/>
    <lineage>
        <taxon>Eukaryota</taxon>
        <taxon>Viridiplantae</taxon>
        <taxon>Streptophyta</taxon>
        <taxon>Embryophyta</taxon>
        <taxon>Tracheophyta</taxon>
        <taxon>Spermatophyta</taxon>
        <taxon>Magnoliopsida</taxon>
        <taxon>eudicotyledons</taxon>
        <taxon>Gunneridae</taxon>
        <taxon>Pentapetalae</taxon>
        <taxon>rosids</taxon>
        <taxon>malvids</taxon>
        <taxon>Malvales</taxon>
        <taxon>Malvaceae</taxon>
        <taxon>Grewioideae</taxon>
        <taxon>Apeibeae</taxon>
        <taxon>Corchorus</taxon>
    </lineage>
</organism>
<dbReference type="Proteomes" id="UP000188268">
    <property type="component" value="Unassembled WGS sequence"/>
</dbReference>
<feature type="non-terminal residue" evidence="1">
    <location>
        <position position="123"/>
    </location>
</feature>
<accession>A0A1R3G012</accession>
<name>A0A1R3G012_COCAP</name>
<evidence type="ECO:0000313" key="1">
    <source>
        <dbReference type="EMBL" id="OMO51429.1"/>
    </source>
</evidence>
<protein>
    <submittedName>
        <fullName evidence="1">Uncharacterized protein</fullName>
    </submittedName>
</protein>
<dbReference type="EMBL" id="AWWV01015809">
    <property type="protein sequence ID" value="OMO51429.1"/>
    <property type="molecule type" value="Genomic_DNA"/>
</dbReference>
<proteinExistence type="predicted"/>
<dbReference type="STRING" id="210143.A0A1R3G012"/>
<dbReference type="OMA" id="KWSFLPS"/>
<keyword evidence="2" id="KW-1185">Reference proteome</keyword>
<gene>
    <name evidence="1" type="ORF">CCACVL1_29801</name>
</gene>
<dbReference type="Gramene" id="OMO51429">
    <property type="protein sequence ID" value="OMO51429"/>
    <property type="gene ID" value="CCACVL1_29801"/>
</dbReference>